<feature type="repeat" description="ANK" evidence="3">
    <location>
        <begin position="1107"/>
        <end position="1139"/>
    </location>
</feature>
<gene>
    <name evidence="6" type="ORF">CDV31_008015</name>
</gene>
<reference evidence="6 7" key="1">
    <citation type="submission" date="2017-06" db="EMBL/GenBank/DDBJ databases">
        <title>Cmopartive genomic analysis of Ambrosia Fusariam Clade fungi.</title>
        <authorList>
            <person name="Stajich J.E."/>
            <person name="Carrillo J."/>
            <person name="Kijimoto T."/>
            <person name="Eskalen A."/>
            <person name="O'Donnell K."/>
            <person name="Kasson M."/>
        </authorList>
    </citation>
    <scope>NUCLEOTIDE SEQUENCE [LARGE SCALE GENOMIC DNA]</scope>
    <source>
        <strain evidence="6 7">NRRL 20438</strain>
    </source>
</reference>
<dbReference type="SMART" id="SM00248">
    <property type="entry name" value="ANK"/>
    <property type="match status" value="18"/>
</dbReference>
<feature type="repeat" description="ANK" evidence="3">
    <location>
        <begin position="1527"/>
        <end position="1559"/>
    </location>
</feature>
<evidence type="ECO:0000256" key="2">
    <source>
        <dbReference type="ARBA" id="ARBA00023043"/>
    </source>
</evidence>
<dbReference type="Pfam" id="PF00023">
    <property type="entry name" value="Ank"/>
    <property type="match status" value="1"/>
</dbReference>
<dbReference type="PROSITE" id="PS50088">
    <property type="entry name" value="ANK_REPEAT"/>
    <property type="match status" value="7"/>
</dbReference>
<feature type="coiled-coil region" evidence="4">
    <location>
        <begin position="1750"/>
        <end position="1777"/>
    </location>
</feature>
<feature type="domain" description="NACHT" evidence="5">
    <location>
        <begin position="231"/>
        <end position="348"/>
    </location>
</feature>
<evidence type="ECO:0000313" key="6">
    <source>
        <dbReference type="EMBL" id="RSM08673.1"/>
    </source>
</evidence>
<dbReference type="EMBL" id="NIZV01000103">
    <property type="protein sequence ID" value="RSM08673.1"/>
    <property type="molecule type" value="Genomic_DNA"/>
</dbReference>
<comment type="caution">
    <text evidence="6">The sequence shown here is derived from an EMBL/GenBank/DDBJ whole genome shotgun (WGS) entry which is preliminary data.</text>
</comment>
<dbReference type="Pfam" id="PF13637">
    <property type="entry name" value="Ank_4"/>
    <property type="match status" value="1"/>
</dbReference>
<dbReference type="PANTHER" id="PTHR24198:SF165">
    <property type="entry name" value="ANKYRIN REPEAT-CONTAINING PROTEIN-RELATED"/>
    <property type="match status" value="1"/>
</dbReference>
<dbReference type="SUPFAM" id="SSF48403">
    <property type="entry name" value="Ankyrin repeat"/>
    <property type="match status" value="5"/>
</dbReference>
<accession>A0A428U2X3</accession>
<dbReference type="InterPro" id="IPR007111">
    <property type="entry name" value="NACHT_NTPase"/>
</dbReference>
<feature type="repeat" description="ANK" evidence="3">
    <location>
        <begin position="976"/>
        <end position="1008"/>
    </location>
</feature>
<feature type="repeat" description="ANK" evidence="3">
    <location>
        <begin position="1839"/>
        <end position="1871"/>
    </location>
</feature>
<feature type="repeat" description="ANK" evidence="3">
    <location>
        <begin position="719"/>
        <end position="751"/>
    </location>
</feature>
<keyword evidence="2 3" id="KW-0040">ANK repeat</keyword>
<keyword evidence="4" id="KW-0175">Coiled coil</keyword>
<feature type="repeat" description="ANK" evidence="3">
    <location>
        <begin position="1560"/>
        <end position="1592"/>
    </location>
</feature>
<dbReference type="Pfam" id="PF12796">
    <property type="entry name" value="Ank_2"/>
    <property type="match status" value="3"/>
</dbReference>
<dbReference type="Proteomes" id="UP000288429">
    <property type="component" value="Unassembled WGS sequence"/>
</dbReference>
<evidence type="ECO:0000259" key="5">
    <source>
        <dbReference type="PROSITE" id="PS50837"/>
    </source>
</evidence>
<evidence type="ECO:0000256" key="3">
    <source>
        <dbReference type="PROSITE-ProRule" id="PRU00023"/>
    </source>
</evidence>
<dbReference type="Gene3D" id="1.25.40.20">
    <property type="entry name" value="Ankyrin repeat-containing domain"/>
    <property type="match status" value="6"/>
</dbReference>
<name>A0A428U2X3_9HYPO</name>
<dbReference type="PROSITE" id="PS50837">
    <property type="entry name" value="NACHT"/>
    <property type="match status" value="1"/>
</dbReference>
<dbReference type="PANTHER" id="PTHR24198">
    <property type="entry name" value="ANKYRIN REPEAT AND PROTEIN KINASE DOMAIN-CONTAINING PROTEIN"/>
    <property type="match status" value="1"/>
</dbReference>
<dbReference type="InterPro" id="IPR027417">
    <property type="entry name" value="P-loop_NTPase"/>
</dbReference>
<dbReference type="Gene3D" id="3.40.50.300">
    <property type="entry name" value="P-loop containing nucleotide triphosphate hydrolases"/>
    <property type="match status" value="1"/>
</dbReference>
<dbReference type="Pfam" id="PF24883">
    <property type="entry name" value="NPHP3_N"/>
    <property type="match status" value="1"/>
</dbReference>
<evidence type="ECO:0000256" key="1">
    <source>
        <dbReference type="ARBA" id="ARBA00022737"/>
    </source>
</evidence>
<feature type="repeat" description="ANK" evidence="3">
    <location>
        <begin position="1806"/>
        <end position="1838"/>
    </location>
</feature>
<dbReference type="InterPro" id="IPR036770">
    <property type="entry name" value="Ankyrin_rpt-contain_sf"/>
</dbReference>
<sequence length="2199" mass="246617">MDPLSISASIAGLVALADLVFRYSTKYLKGARKEAEDISHEVKNLSLILHNLSHVAFELEETLPSGGTQQTSNLKLHHLHDCQQLLRRLEQGLVEKQLNLGSTSRIERLQSRLAWPFSSSDTKDILRDVRRHKQIIEFALKADSLSNLRLLLSRQSESNSKISNVQETVNKIYDIQTSIRVDEKRNKVLEFFTKANPSSELDTNRNLRHDLTGLWLTEGPEFEEWYTTPGSKIWCSGIPGAGKSVLAAAMIDECLQRNAANPCLAMAYFFCVYRDEKTQDPTSILSSLCSQLARQDEKAFLVLEEYYHELTSERQLQSGPSREKLIKVLRRMCSLINRVYIIVDGLDECGKQVEQGVESLAALLPTLDDETLNLALLSRDEVAIREIVGYQFQNIEIEAHTEDIQLYVASELEQRIASRKLRLRDLSLKDMIMSRLIDGAKGMFRWVACQLDHLCELPSDGARRRALDRLPPTLFDTYERILFRINDPLEQNKQLVQRALLLISSPYHAHLSLRQICEAISLSADEEELLDEDIVDGEEVIRLCGSLVRKRKMSSWSDEVGIEFSHFSVQEYLQGPCLEHPTLSVYGVSREKACSLLASLCLDYITLKNHEPLPKAIGDTRDEALNAMDERDLQRPFYRHAATLWPFYVSEGGKGCCLERIHGLFQLPKTPNFCLWATTLAAHSMSIDPWSLYRVDNWFVKPSFSGKAVSYHPFHVLRPDFTPLHMAAILGMPDLCDHLLKQGADVNVRGKLGTPLHCAIAGLGIFTFINDFDHESDSWKWYKWANNFNRVGQLLGRRQPCQVLLKVEANPHLCFMDDQKKSCSPLSLAAMSLCDAHGLDVVLELIKAGITIGEEDLVHFQDQYAQVDITDLQHRGDDWVGREIVESLLSALSPPDQETKGTPRSRLYTETYTWATRIGIKDLDQLSKIQPTAGFSDDEIINLIHGWIMSNNSLELGRFLESSRSELVNSTKFGCSDSPALHFASRCGSLDVLKLLLEHGLDANMADQDGGTPAHQCYDVDTLRVLLEHGTSTLVPDKSQETIWHQAARRGNIKILDLLVGLGDRREALQLVSLENETPICSALNCGQKDAVLLLLKHCDSRTFWKSGNSIYRVAAEMGSAEIIQHLLHVGIEVDGMDDITGSPLHYLSTHASVECIQMLKGLFPLDQRRKEDLRTPLELLLLRAVNSWAIVDRERLEVILPDAAVSNPKEASILWSFLGLEVTSSAMARQSHDKCTWLKDVILAFSALGIIAKYEEEREESALLPFMPAVALASDKMCRMVLEVSEQSWHYFHWSCIADMMQHVMEQSRHCDRALGEPDATRLLSLAILHNDVEMVSLLIEKGVDMHSRLDGLSPFELACFPNVPISERSFALLLKHAKPEKMTQGNELFKGCGPLHFCAGWKGPKYECDWKLEQLSPLAFHIRRGIISTAEMLLEAGADPWTRGPYPFDAALEAVRHGCHSILEKIATANHQSPCWDRTWAHVFDNKRFAGGNALHLAALYGTTKCLEFYLDRDLLSDLECHDDDLETPMHYAARFGHAPTIEFLKARGGNIDARNRFGLTPLHFATRHRHLETAKTLVNLGAKQQACNGGGIPLMHAYANGDATMIEALQSSSENPKESSSTIKSPRTLRLLAEAMRNAILRSDVTACERIQAMGCPIDVEIHSDQAVTPLAVAICHQQDPAIVQWLIDSGATVSTVFPRPYQGRYSTALEAAVARPMFNNLLPKLLNKSLEEGGNFLDMDQSPLHLAVHNNNIEGLRILLDRLRNTCDSSELNLNGSSRIIETSSSQRETLSAFVNRLDAQYQDTALHLAASRDNLEACAALIESRADIERADAYNRTPLHSAASSGSLQVAKDLLSRGARANPLDVWAETPLMLAYREDQWRLVDLLTPHYESATSTNLRGEGLLHFMTRYEPGPERKEVSLESFSRCIEQGDSLHSRDTDGVSPVHWILASHSPCYLQSLLDRDCSFLRPQEMTQWPHSCFLGDNRRLVAISKNLHLVQPSLSKHELRQLCGVADSGNHSLLCRAAGWGLVEAIENLLALEVDMIEHGCNDHGTPLAAAVYNRQIEAVKCLVRNGATVPCDLYPSRDAKVSTASPDIVIRKWLFVGRYMEQKRISNGPSEASEKIESWAGVCSVEVALKWEWKRLRGESTREYARRWQGILNDLRGKVVKCVGYADSNDDGDGVGSKDGRDEE</sequence>
<evidence type="ECO:0000313" key="7">
    <source>
        <dbReference type="Proteomes" id="UP000288429"/>
    </source>
</evidence>
<organism evidence="6 7">
    <name type="scientific">Fusarium ambrosium</name>
    <dbReference type="NCBI Taxonomy" id="131363"/>
    <lineage>
        <taxon>Eukaryota</taxon>
        <taxon>Fungi</taxon>
        <taxon>Dikarya</taxon>
        <taxon>Ascomycota</taxon>
        <taxon>Pezizomycotina</taxon>
        <taxon>Sordariomycetes</taxon>
        <taxon>Hypocreomycetidae</taxon>
        <taxon>Hypocreales</taxon>
        <taxon>Nectriaceae</taxon>
        <taxon>Fusarium</taxon>
        <taxon>Fusarium solani species complex</taxon>
    </lineage>
</organism>
<keyword evidence="1" id="KW-0677">Repeat</keyword>
<keyword evidence="7" id="KW-1185">Reference proteome</keyword>
<dbReference type="InterPro" id="IPR002110">
    <property type="entry name" value="Ankyrin_rpt"/>
</dbReference>
<dbReference type="PROSITE" id="PS50297">
    <property type="entry name" value="ANK_REP_REGION"/>
    <property type="match status" value="6"/>
</dbReference>
<proteinExistence type="predicted"/>
<evidence type="ECO:0000256" key="4">
    <source>
        <dbReference type="SAM" id="Coils"/>
    </source>
</evidence>
<dbReference type="InterPro" id="IPR056884">
    <property type="entry name" value="NPHP3-like_N"/>
</dbReference>
<protein>
    <recommendedName>
        <fullName evidence="5">NACHT domain-containing protein</fullName>
    </recommendedName>
</protein>